<keyword evidence="4" id="KW-1185">Reference proteome</keyword>
<dbReference type="OrthoDB" id="10403771at2759"/>
<reference evidence="3 4" key="3">
    <citation type="journal article" date="2017" name="G3 (Bethesda)">
        <title>Comparative analysis highlights variable genome content of wheat rusts and divergence of the mating loci.</title>
        <authorList>
            <person name="Cuomo C.A."/>
            <person name="Bakkeren G."/>
            <person name="Khalil H.B."/>
            <person name="Panwar V."/>
            <person name="Joly D."/>
            <person name="Linning R."/>
            <person name="Sakthikumar S."/>
            <person name="Song X."/>
            <person name="Adiconis X."/>
            <person name="Fan L."/>
            <person name="Goldberg J.M."/>
            <person name="Levin J.Z."/>
            <person name="Young S."/>
            <person name="Zeng Q."/>
            <person name="Anikster Y."/>
            <person name="Bruce M."/>
            <person name="Wang M."/>
            <person name="Yin C."/>
            <person name="McCallum B."/>
            <person name="Szabo L.J."/>
            <person name="Hulbert S."/>
            <person name="Chen X."/>
            <person name="Fellers J.P."/>
        </authorList>
    </citation>
    <scope>NUCLEOTIDE SEQUENCE</scope>
    <source>
        <strain evidence="3">isolate 1-1 / race 1 (BBBD)</strain>
        <strain evidence="4">Isolate 1-1 / race 1 (BBBD)</strain>
    </source>
</reference>
<dbReference type="VEuPathDB" id="FungiDB:PTTG_02166"/>
<dbReference type="Proteomes" id="UP000005240">
    <property type="component" value="Unassembled WGS sequence"/>
</dbReference>
<protein>
    <submittedName>
        <fullName evidence="2 3">Uncharacterized protein</fullName>
    </submittedName>
</protein>
<reference evidence="2" key="2">
    <citation type="submission" date="2016-05" db="EMBL/GenBank/DDBJ databases">
        <title>Comparative analysis highlights variable genome content of wheat rusts and divergence of the mating loci.</title>
        <authorList>
            <person name="Cuomo C.A."/>
            <person name="Bakkeren G."/>
            <person name="Szabo L."/>
            <person name="Khalil H."/>
            <person name="Joly D."/>
            <person name="Goldberg J."/>
            <person name="Young S."/>
            <person name="Zeng Q."/>
            <person name="Fellers J."/>
        </authorList>
    </citation>
    <scope>NUCLEOTIDE SEQUENCE [LARGE SCALE GENOMIC DNA]</scope>
    <source>
        <strain evidence="2">1-1 BBBD Race 1</strain>
    </source>
</reference>
<sequence length="262" mass="27996">MSLPIHPTTLSSRMSGLNIYDTTNSVKAAAQQTASEAGEGSQMAQPQHPTPQAQEPDIDASQPATSSQAPGPNPKPPKAAKAVKTTKPTTRAAAKNNATAPRTEPSPGSPPMAQIRDPEIAEIVGPLNVPLEPAADVDGPVTTADDGDASKEADRETRAILMAQIIKAEKTGDEAKIERYMKMYESVIADQKSATQRTVVQQDNPVIFKSMSVPQKRPAPPGETTQVRNVKFITGRSNSHDDGGFPPYFHKLLLECKGPLMR</sequence>
<reference evidence="2" key="1">
    <citation type="submission" date="2009-11" db="EMBL/GenBank/DDBJ databases">
        <authorList>
            <consortium name="The Broad Institute Genome Sequencing Platform"/>
            <person name="Ward D."/>
            <person name="Feldgarden M."/>
            <person name="Earl A."/>
            <person name="Young S.K."/>
            <person name="Zeng Q."/>
            <person name="Koehrsen M."/>
            <person name="Alvarado L."/>
            <person name="Berlin A."/>
            <person name="Bochicchio J."/>
            <person name="Borenstein D."/>
            <person name="Chapman S.B."/>
            <person name="Chen Z."/>
            <person name="Engels R."/>
            <person name="Freedman E."/>
            <person name="Gellesch M."/>
            <person name="Goldberg J."/>
            <person name="Griggs A."/>
            <person name="Gujja S."/>
            <person name="Heilman E."/>
            <person name="Heiman D."/>
            <person name="Hepburn T."/>
            <person name="Howarth C."/>
            <person name="Jen D."/>
            <person name="Larson L."/>
            <person name="Lewis B."/>
            <person name="Mehta T."/>
            <person name="Park D."/>
            <person name="Pearson M."/>
            <person name="Roberts A."/>
            <person name="Saif S."/>
            <person name="Shea T."/>
            <person name="Shenoy N."/>
            <person name="Sisk P."/>
            <person name="Stolte C."/>
            <person name="Sykes S."/>
            <person name="Thomson T."/>
            <person name="Walk T."/>
            <person name="White J."/>
            <person name="Yandava C."/>
            <person name="Izard J."/>
            <person name="Baranova O.V."/>
            <person name="Blanton J.M."/>
            <person name="Tanner A.C."/>
            <person name="Dewhirst F.E."/>
            <person name="Haas B."/>
            <person name="Nusbaum C."/>
            <person name="Birren B."/>
        </authorList>
    </citation>
    <scope>NUCLEOTIDE SEQUENCE [LARGE SCALE GENOMIC DNA]</scope>
    <source>
        <strain evidence="2">1-1 BBBD Race 1</strain>
    </source>
</reference>
<evidence type="ECO:0000313" key="3">
    <source>
        <dbReference type="EnsemblFungi" id="PTTG_02166-t43_1-p1"/>
    </source>
</evidence>
<evidence type="ECO:0000313" key="2">
    <source>
        <dbReference type="EMBL" id="OAV90811.1"/>
    </source>
</evidence>
<feature type="compositionally biased region" description="Polar residues" evidence="1">
    <location>
        <begin position="42"/>
        <end position="53"/>
    </location>
</feature>
<dbReference type="EMBL" id="ADAS02000093">
    <property type="protein sequence ID" value="OAV90811.1"/>
    <property type="molecule type" value="Genomic_DNA"/>
</dbReference>
<feature type="compositionally biased region" description="Low complexity" evidence="1">
    <location>
        <begin position="79"/>
        <end position="103"/>
    </location>
</feature>
<accession>A0A180GDW8</accession>
<evidence type="ECO:0000256" key="1">
    <source>
        <dbReference type="SAM" id="MobiDB-lite"/>
    </source>
</evidence>
<feature type="region of interest" description="Disordered" evidence="1">
    <location>
        <begin position="27"/>
        <end position="117"/>
    </location>
</feature>
<dbReference type="EnsemblFungi" id="PTTG_02166-t43_1">
    <property type="protein sequence ID" value="PTTG_02166-t43_1-p1"/>
    <property type="gene ID" value="PTTG_02166"/>
</dbReference>
<gene>
    <name evidence="2" type="ORF">PTTG_02166</name>
</gene>
<dbReference type="AlphaFoldDB" id="A0A180GDW8"/>
<feature type="region of interest" description="Disordered" evidence="1">
    <location>
        <begin position="130"/>
        <end position="154"/>
    </location>
</feature>
<organism evidence="2">
    <name type="scientific">Puccinia triticina (isolate 1-1 / race 1 (BBBD))</name>
    <name type="common">Brown leaf rust fungus</name>
    <dbReference type="NCBI Taxonomy" id="630390"/>
    <lineage>
        <taxon>Eukaryota</taxon>
        <taxon>Fungi</taxon>
        <taxon>Dikarya</taxon>
        <taxon>Basidiomycota</taxon>
        <taxon>Pucciniomycotina</taxon>
        <taxon>Pucciniomycetes</taxon>
        <taxon>Pucciniales</taxon>
        <taxon>Pucciniaceae</taxon>
        <taxon>Puccinia</taxon>
    </lineage>
</organism>
<name>A0A180GDW8_PUCT1</name>
<reference evidence="3" key="4">
    <citation type="submission" date="2025-05" db="UniProtKB">
        <authorList>
            <consortium name="EnsemblFungi"/>
        </authorList>
    </citation>
    <scope>IDENTIFICATION</scope>
    <source>
        <strain evidence="3">isolate 1-1 / race 1 (BBBD)</strain>
    </source>
</reference>
<proteinExistence type="predicted"/>
<evidence type="ECO:0000313" key="4">
    <source>
        <dbReference type="Proteomes" id="UP000005240"/>
    </source>
</evidence>